<dbReference type="InterPro" id="IPR006311">
    <property type="entry name" value="TAT_signal"/>
</dbReference>
<sequence>MPSPRRRAASIAVLAVGAALLAACSAPAAASPSASATPTPSVTATATPSRTPTPQPPATAISPLRGTEVLASTITGPALSAKVDDHWDARPQWGLEHTDLVFEELVEGGITRYVAVWFSDVPAEIGPVRSIRPMDPDIVTSLGGIVAYSGGQQRFVDMMLDTPVHNAIHGGADDRFMYRTAAKAAPHNVIVKAQELRAAYASIPPPQQFAYTSIPRAASAASYGTPASRIDVRFASGTARSWTWDAASGAYLRAQDGAADLDAEGARLKATNVVAMSVGIDWSYGIIPRTIMIGSGPAWISTGGRTLQATWTKTSRESPIRLTDQHGVPISLAPGNTWIELVPNTQPVTVVP</sequence>
<dbReference type="PROSITE" id="PS51257">
    <property type="entry name" value="PROKAR_LIPOPROTEIN"/>
    <property type="match status" value="1"/>
</dbReference>
<keyword evidence="2" id="KW-0732">Signal</keyword>
<evidence type="ECO:0000259" key="4">
    <source>
        <dbReference type="Pfam" id="PF17479"/>
    </source>
</evidence>
<reference evidence="5 6" key="1">
    <citation type="journal article" date="2019" name="Int. J. Syst. Evol. Microbiol.">
        <title>The Global Catalogue of Microorganisms (GCM) 10K type strain sequencing project: providing services to taxonomists for standard genome sequencing and annotation.</title>
        <authorList>
            <consortium name="The Broad Institute Genomics Platform"/>
            <consortium name="The Broad Institute Genome Sequencing Center for Infectious Disease"/>
            <person name="Wu L."/>
            <person name="Ma J."/>
        </authorList>
    </citation>
    <scope>NUCLEOTIDE SEQUENCE [LARGE SCALE GENOMIC DNA]</scope>
    <source>
        <strain evidence="5 6">JCM 14901</strain>
    </source>
</reference>
<proteinExistence type="predicted"/>
<dbReference type="InterPro" id="IPR035328">
    <property type="entry name" value="DUF3048_C"/>
</dbReference>
<evidence type="ECO:0000313" key="6">
    <source>
        <dbReference type="Proteomes" id="UP001499933"/>
    </source>
</evidence>
<gene>
    <name evidence="5" type="ORF">GCM10009776_31930</name>
</gene>
<feature type="compositionally biased region" description="Low complexity" evidence="1">
    <location>
        <begin position="30"/>
        <end position="50"/>
    </location>
</feature>
<dbReference type="Gene3D" id="3.50.90.10">
    <property type="entry name" value="YerB-like"/>
    <property type="match status" value="1"/>
</dbReference>
<dbReference type="RefSeq" id="WP_344096502.1">
    <property type="nucleotide sequence ID" value="NZ_BAAAOG010000008.1"/>
</dbReference>
<dbReference type="EMBL" id="BAAAOG010000008">
    <property type="protein sequence ID" value="GAA1966555.1"/>
    <property type="molecule type" value="Genomic_DNA"/>
</dbReference>
<dbReference type="SUPFAM" id="SSF159774">
    <property type="entry name" value="YerB-like"/>
    <property type="match status" value="1"/>
</dbReference>
<dbReference type="Pfam" id="PF17479">
    <property type="entry name" value="DUF3048_C"/>
    <property type="match status" value="1"/>
</dbReference>
<protein>
    <submittedName>
        <fullName evidence="5">DUF3048 domain-containing protein</fullName>
    </submittedName>
</protein>
<feature type="domain" description="DUF3048" evidence="4">
    <location>
        <begin position="230"/>
        <end position="339"/>
    </location>
</feature>
<name>A0ABN2RBY2_9MICO</name>
<dbReference type="Proteomes" id="UP001499933">
    <property type="component" value="Unassembled WGS sequence"/>
</dbReference>
<feature type="region of interest" description="Disordered" evidence="1">
    <location>
        <begin position="30"/>
        <end position="61"/>
    </location>
</feature>
<feature type="chain" id="PRO_5045391605" evidence="2">
    <location>
        <begin position="31"/>
        <end position="352"/>
    </location>
</feature>
<organism evidence="5 6">
    <name type="scientific">Microbacterium deminutum</name>
    <dbReference type="NCBI Taxonomy" id="344164"/>
    <lineage>
        <taxon>Bacteria</taxon>
        <taxon>Bacillati</taxon>
        <taxon>Actinomycetota</taxon>
        <taxon>Actinomycetes</taxon>
        <taxon>Micrococcales</taxon>
        <taxon>Microbacteriaceae</taxon>
        <taxon>Microbacterium</taxon>
    </lineage>
</organism>
<dbReference type="InterPro" id="IPR023158">
    <property type="entry name" value="YerB-like_sf"/>
</dbReference>
<accession>A0ABN2RBY2</accession>
<comment type="caution">
    <text evidence="5">The sequence shown here is derived from an EMBL/GenBank/DDBJ whole genome shotgun (WGS) entry which is preliminary data.</text>
</comment>
<dbReference type="Pfam" id="PF11258">
    <property type="entry name" value="DUF3048"/>
    <property type="match status" value="1"/>
</dbReference>
<evidence type="ECO:0000256" key="1">
    <source>
        <dbReference type="SAM" id="MobiDB-lite"/>
    </source>
</evidence>
<evidence type="ECO:0000259" key="3">
    <source>
        <dbReference type="Pfam" id="PF11258"/>
    </source>
</evidence>
<keyword evidence="6" id="KW-1185">Reference proteome</keyword>
<dbReference type="InterPro" id="IPR021416">
    <property type="entry name" value="DUF3048_N"/>
</dbReference>
<feature type="signal peptide" evidence="2">
    <location>
        <begin position="1"/>
        <end position="30"/>
    </location>
</feature>
<evidence type="ECO:0000256" key="2">
    <source>
        <dbReference type="SAM" id="SignalP"/>
    </source>
</evidence>
<feature type="domain" description="DUF3048" evidence="3">
    <location>
        <begin position="77"/>
        <end position="200"/>
    </location>
</feature>
<dbReference type="PROSITE" id="PS51318">
    <property type="entry name" value="TAT"/>
    <property type="match status" value="1"/>
</dbReference>
<evidence type="ECO:0000313" key="5">
    <source>
        <dbReference type="EMBL" id="GAA1966555.1"/>
    </source>
</evidence>